<evidence type="ECO:0000313" key="1">
    <source>
        <dbReference type="EMBL" id="TPN87859.1"/>
    </source>
</evidence>
<name>A0A504JM78_9FLAO</name>
<accession>A0A504JM78</accession>
<reference evidence="1 2" key="1">
    <citation type="submission" date="2019-06" db="EMBL/GenBank/DDBJ databases">
        <authorList>
            <person name="Meng X."/>
        </authorList>
    </citation>
    <scope>NUCLEOTIDE SEQUENCE [LARGE SCALE GENOMIC DNA]</scope>
    <source>
        <strain evidence="1 2">M625</strain>
    </source>
</reference>
<dbReference type="Gene3D" id="2.60.40.1930">
    <property type="match status" value="1"/>
</dbReference>
<dbReference type="AlphaFoldDB" id="A0A504JM78"/>
<protein>
    <recommendedName>
        <fullName evidence="3">TonB-dependent receptor plug domain-containing protein</fullName>
    </recommendedName>
</protein>
<evidence type="ECO:0008006" key="3">
    <source>
        <dbReference type="Google" id="ProtNLM"/>
    </source>
</evidence>
<comment type="caution">
    <text evidence="1">The sequence shown here is derived from an EMBL/GenBank/DDBJ whole genome shotgun (WGS) entry which is preliminary data.</text>
</comment>
<evidence type="ECO:0000313" key="2">
    <source>
        <dbReference type="Proteomes" id="UP000315540"/>
    </source>
</evidence>
<dbReference type="OrthoDB" id="679547at2"/>
<organism evidence="1 2">
    <name type="scientific">Aquimarina algicola</name>
    <dbReference type="NCBI Taxonomy" id="2589995"/>
    <lineage>
        <taxon>Bacteria</taxon>
        <taxon>Pseudomonadati</taxon>
        <taxon>Bacteroidota</taxon>
        <taxon>Flavobacteriia</taxon>
        <taxon>Flavobacteriales</taxon>
        <taxon>Flavobacteriaceae</taxon>
        <taxon>Aquimarina</taxon>
    </lineage>
</organism>
<keyword evidence="2" id="KW-1185">Reference proteome</keyword>
<dbReference type="EMBL" id="VFWZ01000002">
    <property type="protein sequence ID" value="TPN87859.1"/>
    <property type="molecule type" value="Genomic_DNA"/>
</dbReference>
<sequence>MYRFLFFFLLFTGFINSQDSVGSFSVGEANAEYFKLPRENLFLHLNKSTYVDGEEIWFKGYAYDQKNKLPSLGTNNINIELFTDEGKSVYKGLFLATKGSFIGNIKIDSTWVGGTYYLRASTNWMNNFDNDQPYYKELKILKESISKNRELDVDISYDFQLFPEGGHLVSGVKSVLGFKLTNTIGYGVEFEYGEVIDDTGKGITTFKCNHLGMGKFTMIPVLGRKYEVTVYLKNGEEITAPLPKIEPKGFVMIVNNAVTNNVHIELGTNPETFNNLKNKEYFILIKQNHLSNKIPIDFSFDNLEKTISVKRQMFFKGINTITLFQGDSPIAERLIFNSFDEISRNVEISNPTVEKDSLAFKLNLLNNDDVLYDLSVSVLPEDTKSYNFIDNIYSALLLRPYVRGVIEDEKYYFTNIDAKKRYDLDVLLITQGWSKYRWEDIFNTKPVVFHKFNQGIGIKGKIQGKNKEDINKLYLHSTVYHPARFIEVDKKDYSFVIPSFFAGKGETIKVSGIKSNSAFTRPSIYIQTNLDQVHKPFETSDKFLLEPNVLDDRKINNTVEIPQNFITDNVQVLEEVVLKAEKEEEENTSSVPILKYFKKNSTKITQRIADDFPTVLDYLRSLPGFYVIDNRPISPTITIANNLGPVKVFLDEQDLRVDNSILLEIQTNQIDRIYTDRINYGLGARGGGGGSVRIYTRKIPLSGNKSIKKNFTEYKFKKGFEPVKEFYNPGYSNYLDVSFIDYGAIYWQPTIFFNEKGIGKLKIPNTGLDNIKLFIEGMGSDGSLISKMLEVNTANAKSKTLDN</sequence>
<gene>
    <name evidence="1" type="ORF">FHK87_09810</name>
</gene>
<dbReference type="RefSeq" id="WP_140592498.1">
    <property type="nucleotide sequence ID" value="NZ_VFWZ01000002.1"/>
</dbReference>
<dbReference type="Proteomes" id="UP000315540">
    <property type="component" value="Unassembled WGS sequence"/>
</dbReference>
<proteinExistence type="predicted"/>